<dbReference type="SUPFAM" id="SSF50249">
    <property type="entry name" value="Nucleic acid-binding proteins"/>
    <property type="match status" value="1"/>
</dbReference>
<dbReference type="SUPFAM" id="SSF57863">
    <property type="entry name" value="ArfGap/RecO-like zinc finger"/>
    <property type="match status" value="1"/>
</dbReference>
<dbReference type="PANTHER" id="PTHR33991">
    <property type="entry name" value="DNA REPAIR PROTEIN RECO"/>
    <property type="match status" value="1"/>
</dbReference>
<dbReference type="STRING" id="1797535.A2744_01120"/>
<organism evidence="9 10">
    <name type="scientific">Candidatus Buchananbacteria bacterium RIFCSPHIGHO2_01_FULL_44_11</name>
    <dbReference type="NCBI Taxonomy" id="1797535"/>
    <lineage>
        <taxon>Bacteria</taxon>
        <taxon>Candidatus Buchananiibacteriota</taxon>
    </lineage>
</organism>
<evidence type="ECO:0000256" key="4">
    <source>
        <dbReference type="ARBA" id="ARBA00023172"/>
    </source>
</evidence>
<evidence type="ECO:0000256" key="7">
    <source>
        <dbReference type="HAMAP-Rule" id="MF_00201"/>
    </source>
</evidence>
<dbReference type="InterPro" id="IPR042242">
    <property type="entry name" value="RecO_C"/>
</dbReference>
<dbReference type="Gene3D" id="1.20.1440.120">
    <property type="entry name" value="Recombination protein O, C-terminal domain"/>
    <property type="match status" value="1"/>
</dbReference>
<dbReference type="HAMAP" id="MF_00201">
    <property type="entry name" value="RecO"/>
    <property type="match status" value="1"/>
</dbReference>
<keyword evidence="4 7" id="KW-0233">DNA recombination</keyword>
<reference evidence="9 10" key="1">
    <citation type="journal article" date="2016" name="Nat. Commun.">
        <title>Thousands of microbial genomes shed light on interconnected biogeochemical processes in an aquifer system.</title>
        <authorList>
            <person name="Anantharaman K."/>
            <person name="Brown C.T."/>
            <person name="Hug L.A."/>
            <person name="Sharon I."/>
            <person name="Castelle C.J."/>
            <person name="Probst A.J."/>
            <person name="Thomas B.C."/>
            <person name="Singh A."/>
            <person name="Wilkins M.J."/>
            <person name="Karaoz U."/>
            <person name="Brodie E.L."/>
            <person name="Williams K.H."/>
            <person name="Hubbard S.S."/>
            <person name="Banfield J.F."/>
        </authorList>
    </citation>
    <scope>NUCLEOTIDE SEQUENCE [LARGE SCALE GENOMIC DNA]</scope>
</reference>
<dbReference type="InterPro" id="IPR022572">
    <property type="entry name" value="DNA_rep/recomb_RecO_N"/>
</dbReference>
<evidence type="ECO:0000256" key="3">
    <source>
        <dbReference type="ARBA" id="ARBA00022763"/>
    </source>
</evidence>
<protein>
    <recommendedName>
        <fullName evidence="2 7">DNA repair protein RecO</fullName>
    </recommendedName>
    <alternativeName>
        <fullName evidence="6 7">Recombination protein O</fullName>
    </alternativeName>
</protein>
<name>A0A1G1Y368_9BACT</name>
<keyword evidence="3 7" id="KW-0227">DNA damage</keyword>
<dbReference type="GO" id="GO:0043590">
    <property type="term" value="C:bacterial nucleoid"/>
    <property type="evidence" value="ECO:0007669"/>
    <property type="project" value="TreeGrafter"/>
</dbReference>
<dbReference type="Pfam" id="PF02565">
    <property type="entry name" value="RecO_C"/>
    <property type="match status" value="1"/>
</dbReference>
<keyword evidence="5 7" id="KW-0234">DNA repair</keyword>
<dbReference type="Pfam" id="PF11967">
    <property type="entry name" value="RecO_N"/>
    <property type="match status" value="1"/>
</dbReference>
<proteinExistence type="inferred from homology"/>
<comment type="caution">
    <text evidence="9">The sequence shown here is derived from an EMBL/GenBank/DDBJ whole genome shotgun (WGS) entry which is preliminary data.</text>
</comment>
<dbReference type="AlphaFoldDB" id="A0A1G1Y368"/>
<dbReference type="Proteomes" id="UP000178240">
    <property type="component" value="Unassembled WGS sequence"/>
</dbReference>
<dbReference type="InterPro" id="IPR037278">
    <property type="entry name" value="ARFGAP/RecO"/>
</dbReference>
<dbReference type="Gene3D" id="2.40.50.140">
    <property type="entry name" value="Nucleic acid-binding proteins"/>
    <property type="match status" value="1"/>
</dbReference>
<accession>A0A1G1Y368</accession>
<comment type="similarity">
    <text evidence="1 7">Belongs to the RecO family.</text>
</comment>
<evidence type="ECO:0000259" key="8">
    <source>
        <dbReference type="Pfam" id="PF11967"/>
    </source>
</evidence>
<dbReference type="EMBL" id="MHIE01000001">
    <property type="protein sequence ID" value="OGY46742.1"/>
    <property type="molecule type" value="Genomic_DNA"/>
</dbReference>
<dbReference type="NCBIfam" id="TIGR00613">
    <property type="entry name" value="reco"/>
    <property type="match status" value="1"/>
</dbReference>
<evidence type="ECO:0000313" key="9">
    <source>
        <dbReference type="EMBL" id="OGY46742.1"/>
    </source>
</evidence>
<evidence type="ECO:0000313" key="10">
    <source>
        <dbReference type="Proteomes" id="UP000178240"/>
    </source>
</evidence>
<dbReference type="InterPro" id="IPR012340">
    <property type="entry name" value="NA-bd_OB-fold"/>
</dbReference>
<dbReference type="GO" id="GO:0006310">
    <property type="term" value="P:DNA recombination"/>
    <property type="evidence" value="ECO:0007669"/>
    <property type="project" value="UniProtKB-UniRule"/>
</dbReference>
<evidence type="ECO:0000256" key="6">
    <source>
        <dbReference type="ARBA" id="ARBA00033409"/>
    </source>
</evidence>
<evidence type="ECO:0000256" key="2">
    <source>
        <dbReference type="ARBA" id="ARBA00021310"/>
    </source>
</evidence>
<dbReference type="InterPro" id="IPR003717">
    <property type="entry name" value="RecO"/>
</dbReference>
<dbReference type="PANTHER" id="PTHR33991:SF1">
    <property type="entry name" value="DNA REPAIR PROTEIN RECO"/>
    <property type="match status" value="1"/>
</dbReference>
<comment type="function">
    <text evidence="7">Involved in DNA repair and RecF pathway recombination.</text>
</comment>
<gene>
    <name evidence="7" type="primary">recO</name>
    <name evidence="9" type="ORF">A2744_01120</name>
</gene>
<evidence type="ECO:0000256" key="5">
    <source>
        <dbReference type="ARBA" id="ARBA00023204"/>
    </source>
</evidence>
<dbReference type="GO" id="GO:0006302">
    <property type="term" value="P:double-strand break repair"/>
    <property type="evidence" value="ECO:0007669"/>
    <property type="project" value="TreeGrafter"/>
</dbReference>
<sequence>MALYQTKGIILKITPWGEVSQLFSIYTQALGKVVAIGQGTKKITSKLNGHLQPLGIVDLLIASGKNFDKLAGAVLIKNFSNLKKNFRNIILANFSLELLDQLTEQKQPDDRIFDLLERYLTWLDKNNDITKKSWAVVKNHFISELLRLLGYQPPAAVAQSSSQLDKMLKNHLNQELQVENFLKKLVLD</sequence>
<evidence type="ECO:0000256" key="1">
    <source>
        <dbReference type="ARBA" id="ARBA00007452"/>
    </source>
</evidence>
<feature type="domain" description="DNA replication/recombination mediator RecO N-terminal" evidence="8">
    <location>
        <begin position="1"/>
        <end position="79"/>
    </location>
</feature>